<feature type="compositionally biased region" description="Polar residues" evidence="1">
    <location>
        <begin position="606"/>
        <end position="644"/>
    </location>
</feature>
<dbReference type="Proteomes" id="UP000663834">
    <property type="component" value="Unassembled WGS sequence"/>
</dbReference>
<proteinExistence type="predicted"/>
<dbReference type="Proteomes" id="UP000663855">
    <property type="component" value="Unassembled WGS sequence"/>
</dbReference>
<evidence type="ECO:0000313" key="4">
    <source>
        <dbReference type="Proteomes" id="UP000663834"/>
    </source>
</evidence>
<comment type="caution">
    <text evidence="3">The sequence shown here is derived from an EMBL/GenBank/DDBJ whole genome shotgun (WGS) entry which is preliminary data.</text>
</comment>
<sequence>MYVLDFVDYFEDTFIGRVIRNNRRRAPRFSVNMWNCFSRLDEELPQKNNSSEGWNRAIKNSARENPSIYESIADSRIEQHSNLILAEQLEAVGSVIVLALIPVYITSSHLAVSYQDKTRPFQSVSQFSAISKRSITSCVDPVDSTTFPVLQNFIRDKLTKWTKLPMSVQVIVDEAYVDNSNQTLFMIGKYVFSSFCKDVCQNKAMNSMLQINGHMQTLNNLSISNLNENIAFNVNKNFKNVNLLSLSFVENQLQDPIDFIFGIQLERNLGLQRKRRQTHNTSEQESSYKLIQQMLSLTNKVKNVPFIVVDNRLTQMTVDSQLTVTVRLQYPIYCSTLCLEESVTDLYATLLGYSKINEFTYTRGITKYKITKLDLEGIGESVPVSLFTLRYSIENTPNITEGPITDEASLVNIKNGIKDSMNSTIEIEVIKASFASPENSSQNHNRRRRMVRWVLIVVIRFVVVFSCDRRSQQNTFIPIISNIRSPTPPFLINSITIIVLKPIICEYIRQTKPTLILTTTAAPTTTTTHAISTTPYQLTTTDNTEITTTVTSTRSQQNGTSAIQNSSTSNEPATITGDSTATTINPSTITSNERTTITGDSTGTTNQPSTNTSNEPITIPGDSTATTINPSTITSNEPSTITGDSTATTNNPSTTA</sequence>
<gene>
    <name evidence="2" type="ORF">CJN711_LOCUS8965</name>
    <name evidence="3" type="ORF">KQP761_LOCUS36303</name>
</gene>
<dbReference type="AlphaFoldDB" id="A0A816GV36"/>
<dbReference type="OrthoDB" id="10432092at2759"/>
<evidence type="ECO:0000313" key="2">
    <source>
        <dbReference type="EMBL" id="CAF1139340.1"/>
    </source>
</evidence>
<reference evidence="3" key="1">
    <citation type="submission" date="2021-02" db="EMBL/GenBank/DDBJ databases">
        <authorList>
            <person name="Nowell W R."/>
        </authorList>
    </citation>
    <scope>NUCLEOTIDE SEQUENCE</scope>
</reference>
<accession>A0A816GV36</accession>
<feature type="compositionally biased region" description="Low complexity" evidence="1">
    <location>
        <begin position="645"/>
        <end position="656"/>
    </location>
</feature>
<evidence type="ECO:0000256" key="1">
    <source>
        <dbReference type="SAM" id="MobiDB-lite"/>
    </source>
</evidence>
<feature type="compositionally biased region" description="Low complexity" evidence="1">
    <location>
        <begin position="595"/>
        <end position="605"/>
    </location>
</feature>
<dbReference type="EMBL" id="CAJNOV010003355">
    <property type="protein sequence ID" value="CAF1139340.1"/>
    <property type="molecule type" value="Genomic_DNA"/>
</dbReference>
<dbReference type="EMBL" id="CAJNOW010020533">
    <property type="protein sequence ID" value="CAF1679945.1"/>
    <property type="molecule type" value="Genomic_DNA"/>
</dbReference>
<protein>
    <submittedName>
        <fullName evidence="3">Uncharacterized protein</fullName>
    </submittedName>
</protein>
<organism evidence="3 4">
    <name type="scientific">Rotaria magnacalcarata</name>
    <dbReference type="NCBI Taxonomy" id="392030"/>
    <lineage>
        <taxon>Eukaryota</taxon>
        <taxon>Metazoa</taxon>
        <taxon>Spiralia</taxon>
        <taxon>Gnathifera</taxon>
        <taxon>Rotifera</taxon>
        <taxon>Eurotatoria</taxon>
        <taxon>Bdelloidea</taxon>
        <taxon>Philodinida</taxon>
        <taxon>Philodinidae</taxon>
        <taxon>Rotaria</taxon>
    </lineage>
</organism>
<name>A0A816GV36_9BILA</name>
<feature type="region of interest" description="Disordered" evidence="1">
    <location>
        <begin position="550"/>
        <end position="656"/>
    </location>
</feature>
<feature type="compositionally biased region" description="Polar residues" evidence="1">
    <location>
        <begin position="554"/>
        <end position="594"/>
    </location>
</feature>
<evidence type="ECO:0000313" key="3">
    <source>
        <dbReference type="EMBL" id="CAF1679945.1"/>
    </source>
</evidence>